<dbReference type="STRING" id="88036.D8RRJ0"/>
<dbReference type="PANTHER" id="PTHR13202">
    <property type="entry name" value="MICROSOMAL SIGNAL PEPTIDASE 12 KDA SUBUNIT"/>
    <property type="match status" value="1"/>
</dbReference>
<feature type="region of interest" description="Disordered" evidence="9">
    <location>
        <begin position="71"/>
        <end position="101"/>
    </location>
</feature>
<keyword evidence="6 10" id="KW-1133">Transmembrane helix</keyword>
<sequence>MDWKDPRLTEQILQYTLISSALIAIAAGYLTASLKTMFLVYGGCVFVTLLVIVPDWPYFCRHPREWMTPKRADAPFHHQQQRSSPGLESIRESALDASKRD</sequence>
<comment type="similarity">
    <text evidence="2">Belongs to the SPCS1 family.</text>
</comment>
<evidence type="ECO:0000256" key="2">
    <source>
        <dbReference type="ARBA" id="ARBA00005245"/>
    </source>
</evidence>
<dbReference type="EMBL" id="GL377587">
    <property type="protein sequence ID" value="EFJ25251.1"/>
    <property type="molecule type" value="Genomic_DNA"/>
</dbReference>
<protein>
    <recommendedName>
        <fullName evidence="3">Signal peptidase complex subunit 1</fullName>
    </recommendedName>
</protein>
<dbReference type="InParanoid" id="D8RRJ0"/>
<evidence type="ECO:0000313" key="11">
    <source>
        <dbReference type="EMBL" id="EFJ25251.1"/>
    </source>
</evidence>
<evidence type="ECO:0000256" key="5">
    <source>
        <dbReference type="ARBA" id="ARBA00022824"/>
    </source>
</evidence>
<keyword evidence="5" id="KW-0256">Endoplasmic reticulum</keyword>
<proteinExistence type="inferred from homology"/>
<keyword evidence="4 10" id="KW-0812">Transmembrane</keyword>
<evidence type="ECO:0000256" key="3">
    <source>
        <dbReference type="ARBA" id="ARBA00017059"/>
    </source>
</evidence>
<dbReference type="OMA" id="HPREWMT"/>
<keyword evidence="7 10" id="KW-0472">Membrane</keyword>
<gene>
    <name evidence="11" type="ORF">SELMODRAFT_99869</name>
</gene>
<dbReference type="Proteomes" id="UP000001514">
    <property type="component" value="Unassembled WGS sequence"/>
</dbReference>
<dbReference type="GO" id="GO:0045047">
    <property type="term" value="P:protein targeting to ER"/>
    <property type="evidence" value="ECO:0000318"/>
    <property type="project" value="GO_Central"/>
</dbReference>
<feature type="compositionally biased region" description="Basic and acidic residues" evidence="9">
    <location>
        <begin position="89"/>
        <end position="101"/>
    </location>
</feature>
<evidence type="ECO:0000256" key="1">
    <source>
        <dbReference type="ARBA" id="ARBA00004477"/>
    </source>
</evidence>
<evidence type="ECO:0000256" key="9">
    <source>
        <dbReference type="SAM" id="MobiDB-lite"/>
    </source>
</evidence>
<accession>D8RRJ0</accession>
<dbReference type="AlphaFoldDB" id="D8RRJ0"/>
<dbReference type="KEGG" id="smo:SELMODRAFT_99869"/>
<dbReference type="GO" id="GO:0005787">
    <property type="term" value="C:signal peptidase complex"/>
    <property type="evidence" value="ECO:0000318"/>
    <property type="project" value="GO_Central"/>
</dbReference>
<evidence type="ECO:0000256" key="8">
    <source>
        <dbReference type="ARBA" id="ARBA00045204"/>
    </source>
</evidence>
<keyword evidence="12" id="KW-1185">Reference proteome</keyword>
<feature type="transmembrane region" description="Helical" evidence="10">
    <location>
        <begin position="12"/>
        <end position="32"/>
    </location>
</feature>
<dbReference type="Gramene" id="EFJ25251">
    <property type="protein sequence ID" value="EFJ25251"/>
    <property type="gene ID" value="SELMODRAFT_99869"/>
</dbReference>
<reference evidence="11 12" key="1">
    <citation type="journal article" date="2011" name="Science">
        <title>The Selaginella genome identifies genetic changes associated with the evolution of vascular plants.</title>
        <authorList>
            <person name="Banks J.A."/>
            <person name="Nishiyama T."/>
            <person name="Hasebe M."/>
            <person name="Bowman J.L."/>
            <person name="Gribskov M."/>
            <person name="dePamphilis C."/>
            <person name="Albert V.A."/>
            <person name="Aono N."/>
            <person name="Aoyama T."/>
            <person name="Ambrose B.A."/>
            <person name="Ashton N.W."/>
            <person name="Axtell M.J."/>
            <person name="Barker E."/>
            <person name="Barker M.S."/>
            <person name="Bennetzen J.L."/>
            <person name="Bonawitz N.D."/>
            <person name="Chapple C."/>
            <person name="Cheng C."/>
            <person name="Correa L.G."/>
            <person name="Dacre M."/>
            <person name="DeBarry J."/>
            <person name="Dreyer I."/>
            <person name="Elias M."/>
            <person name="Engstrom E.M."/>
            <person name="Estelle M."/>
            <person name="Feng L."/>
            <person name="Finet C."/>
            <person name="Floyd S.K."/>
            <person name="Frommer W.B."/>
            <person name="Fujita T."/>
            <person name="Gramzow L."/>
            <person name="Gutensohn M."/>
            <person name="Harholt J."/>
            <person name="Hattori M."/>
            <person name="Heyl A."/>
            <person name="Hirai T."/>
            <person name="Hiwatashi Y."/>
            <person name="Ishikawa M."/>
            <person name="Iwata M."/>
            <person name="Karol K.G."/>
            <person name="Koehler B."/>
            <person name="Kolukisaoglu U."/>
            <person name="Kubo M."/>
            <person name="Kurata T."/>
            <person name="Lalonde S."/>
            <person name="Li K."/>
            <person name="Li Y."/>
            <person name="Litt A."/>
            <person name="Lyons E."/>
            <person name="Manning G."/>
            <person name="Maruyama T."/>
            <person name="Michael T.P."/>
            <person name="Mikami K."/>
            <person name="Miyazaki S."/>
            <person name="Morinaga S."/>
            <person name="Murata T."/>
            <person name="Mueller-Roeber B."/>
            <person name="Nelson D.R."/>
            <person name="Obara M."/>
            <person name="Oguri Y."/>
            <person name="Olmstead R.G."/>
            <person name="Onodera N."/>
            <person name="Petersen B.L."/>
            <person name="Pils B."/>
            <person name="Prigge M."/>
            <person name="Rensing S.A."/>
            <person name="Riano-Pachon D.M."/>
            <person name="Roberts A.W."/>
            <person name="Sato Y."/>
            <person name="Scheller H.V."/>
            <person name="Schulz B."/>
            <person name="Schulz C."/>
            <person name="Shakirov E.V."/>
            <person name="Shibagaki N."/>
            <person name="Shinohara N."/>
            <person name="Shippen D.E."/>
            <person name="Soerensen I."/>
            <person name="Sotooka R."/>
            <person name="Sugimoto N."/>
            <person name="Sugita M."/>
            <person name="Sumikawa N."/>
            <person name="Tanurdzic M."/>
            <person name="Theissen G."/>
            <person name="Ulvskov P."/>
            <person name="Wakazuki S."/>
            <person name="Weng J.K."/>
            <person name="Willats W.W."/>
            <person name="Wipf D."/>
            <person name="Wolf P.G."/>
            <person name="Yang L."/>
            <person name="Zimmer A.D."/>
            <person name="Zhu Q."/>
            <person name="Mitros T."/>
            <person name="Hellsten U."/>
            <person name="Loque D."/>
            <person name="Otillar R."/>
            <person name="Salamov A."/>
            <person name="Schmutz J."/>
            <person name="Shapiro H."/>
            <person name="Lindquist E."/>
            <person name="Lucas S."/>
            <person name="Rokhsar D."/>
            <person name="Grigoriev I.V."/>
        </authorList>
    </citation>
    <scope>NUCLEOTIDE SEQUENCE [LARGE SCALE GENOMIC DNA]</scope>
</reference>
<comment type="function">
    <text evidence="8">Component of the signal peptidase complex (SPC) which catalyzes the cleavage of N-terminal signal sequences from nascent proteins as they are translocated into the lumen of the endoplasmic reticulum. Dispensable for SPC enzymatic activity.</text>
</comment>
<feature type="transmembrane region" description="Helical" evidence="10">
    <location>
        <begin position="38"/>
        <end position="60"/>
    </location>
</feature>
<organism evidence="12">
    <name type="scientific">Selaginella moellendorffii</name>
    <name type="common">Spikemoss</name>
    <dbReference type="NCBI Taxonomy" id="88036"/>
    <lineage>
        <taxon>Eukaryota</taxon>
        <taxon>Viridiplantae</taxon>
        <taxon>Streptophyta</taxon>
        <taxon>Embryophyta</taxon>
        <taxon>Tracheophyta</taxon>
        <taxon>Lycopodiopsida</taxon>
        <taxon>Selaginellales</taxon>
        <taxon>Selaginellaceae</taxon>
        <taxon>Selaginella</taxon>
    </lineage>
</organism>
<evidence type="ECO:0000313" key="12">
    <source>
        <dbReference type="Proteomes" id="UP000001514"/>
    </source>
</evidence>
<evidence type="ECO:0000256" key="7">
    <source>
        <dbReference type="ARBA" id="ARBA00023136"/>
    </source>
</evidence>
<dbReference type="Pfam" id="PF06645">
    <property type="entry name" value="SPC12"/>
    <property type="match status" value="1"/>
</dbReference>
<comment type="subcellular location">
    <subcellularLocation>
        <location evidence="1">Endoplasmic reticulum membrane</location>
        <topology evidence="1">Multi-pass membrane protein</topology>
    </subcellularLocation>
</comment>
<dbReference type="HOGENOM" id="CLU_134505_0_1_1"/>
<evidence type="ECO:0000256" key="4">
    <source>
        <dbReference type="ARBA" id="ARBA00022692"/>
    </source>
</evidence>
<dbReference type="GO" id="GO:0006465">
    <property type="term" value="P:signal peptide processing"/>
    <property type="evidence" value="ECO:0000318"/>
    <property type="project" value="GO_Central"/>
</dbReference>
<dbReference type="PANTHER" id="PTHR13202:SF0">
    <property type="entry name" value="SIGNAL PEPTIDASE COMPLEX SUBUNIT 1"/>
    <property type="match status" value="1"/>
</dbReference>
<name>D8RRJ0_SELML</name>
<evidence type="ECO:0000256" key="10">
    <source>
        <dbReference type="SAM" id="Phobius"/>
    </source>
</evidence>
<evidence type="ECO:0000256" key="6">
    <source>
        <dbReference type="ARBA" id="ARBA00022989"/>
    </source>
</evidence>
<dbReference type="InterPro" id="IPR009542">
    <property type="entry name" value="Spc1/SPCS1"/>
</dbReference>